<evidence type="ECO:0000256" key="1">
    <source>
        <dbReference type="SAM" id="MobiDB-lite"/>
    </source>
</evidence>
<evidence type="ECO:0000313" key="3">
    <source>
        <dbReference type="Proteomes" id="UP000383932"/>
    </source>
</evidence>
<dbReference type="OrthoDB" id="3160003at2759"/>
<reference evidence="2 3" key="1">
    <citation type="journal article" date="2019" name="Fungal Biol. Biotechnol.">
        <title>Draft genome sequence of fastidious pathogen Ceratobasidium theobromae, which causes vascular-streak dieback in Theobroma cacao.</title>
        <authorList>
            <person name="Ali S.S."/>
            <person name="Asman A."/>
            <person name="Shao J."/>
            <person name="Firmansyah A.P."/>
            <person name="Susilo A.W."/>
            <person name="Rosmana A."/>
            <person name="McMahon P."/>
            <person name="Junaid M."/>
            <person name="Guest D."/>
            <person name="Kheng T.Y."/>
            <person name="Meinhardt L.W."/>
            <person name="Bailey B.A."/>
        </authorList>
    </citation>
    <scope>NUCLEOTIDE SEQUENCE [LARGE SCALE GENOMIC DNA]</scope>
    <source>
        <strain evidence="2 3">CT2</strain>
    </source>
</reference>
<dbReference type="Proteomes" id="UP000383932">
    <property type="component" value="Unassembled WGS sequence"/>
</dbReference>
<comment type="caution">
    <text evidence="2">The sequence shown here is derived from an EMBL/GenBank/DDBJ whole genome shotgun (WGS) entry which is preliminary data.</text>
</comment>
<organism evidence="2 3">
    <name type="scientific">Ceratobasidium theobromae</name>
    <dbReference type="NCBI Taxonomy" id="1582974"/>
    <lineage>
        <taxon>Eukaryota</taxon>
        <taxon>Fungi</taxon>
        <taxon>Dikarya</taxon>
        <taxon>Basidiomycota</taxon>
        <taxon>Agaricomycotina</taxon>
        <taxon>Agaricomycetes</taxon>
        <taxon>Cantharellales</taxon>
        <taxon>Ceratobasidiaceae</taxon>
        <taxon>Ceratobasidium</taxon>
    </lineage>
</organism>
<feature type="compositionally biased region" description="Polar residues" evidence="1">
    <location>
        <begin position="379"/>
        <end position="391"/>
    </location>
</feature>
<feature type="region of interest" description="Disordered" evidence="1">
    <location>
        <begin position="338"/>
        <end position="391"/>
    </location>
</feature>
<feature type="region of interest" description="Disordered" evidence="1">
    <location>
        <begin position="37"/>
        <end position="61"/>
    </location>
</feature>
<sequence>MVNSPVTSPKPNARRKNLLFSSLRKFSPLSNVLVAGNSSTKPTRFGSNRSGTPRLWGDSYPRIGTPLRAPTNDGFGLDSQLETGQLDTCMELDSCPLNENDDKENIPPAIRRAGCPPAPRFDTGSFDYSLVLGCGQDSSFEPGMTIDSSMTSSTENSDIVSSLLSVDNLFISEELRGPRVGKQVEVVPTIHTHSQEVDYETWNAPQAPRPDTGIWSSGTENVSPGAYDVGNQKTWALGHCREQSQPNGIAQSASPKPVTPDHGVLSFESPPESVPIRSTRWNLGLGLTLDDIAEPCGSGSSIGEISLEFADESFFGIDLDLPSADLTFNNLEASPALAKTRPRNSVGSAPQESGSGTTPRLKTFSLDDQENDDRQRRQGSTGLISQMGQVSYSRGSMTDTNVFMNIEQSRFTSQTGQGGWFRGATRHTVGALGFAAEEHLNHRDRALEEQRQPGDIDVFGLLPPIEL</sequence>
<feature type="compositionally biased region" description="Polar residues" evidence="1">
    <location>
        <begin position="37"/>
        <end position="51"/>
    </location>
</feature>
<evidence type="ECO:0000313" key="2">
    <source>
        <dbReference type="EMBL" id="KAB5589475.1"/>
    </source>
</evidence>
<name>A0A5N5QCK7_9AGAM</name>
<dbReference type="EMBL" id="SSOP01000265">
    <property type="protein sequence ID" value="KAB5589475.1"/>
    <property type="molecule type" value="Genomic_DNA"/>
</dbReference>
<accession>A0A5N5QCK7</accession>
<keyword evidence="3" id="KW-1185">Reference proteome</keyword>
<proteinExistence type="predicted"/>
<feature type="compositionally biased region" description="Polar residues" evidence="1">
    <location>
        <begin position="343"/>
        <end position="360"/>
    </location>
</feature>
<protein>
    <submittedName>
        <fullName evidence="2">Uncharacterized protein</fullName>
    </submittedName>
</protein>
<dbReference type="AlphaFoldDB" id="A0A5N5QCK7"/>
<gene>
    <name evidence="2" type="ORF">CTheo_7088</name>
</gene>